<dbReference type="Proteomes" id="UP001217838">
    <property type="component" value="Unassembled WGS sequence"/>
</dbReference>
<reference evidence="2 3" key="1">
    <citation type="submission" date="2022-11" db="EMBL/GenBank/DDBJ databases">
        <title>Minimal conservation of predation-associated metabolite biosynthetic gene clusters underscores biosynthetic potential of Myxococcota including descriptions for ten novel species: Archangium lansinium sp. nov., Myxococcus landrumus sp. nov., Nannocystis bai.</title>
        <authorList>
            <person name="Ahearne A."/>
            <person name="Stevens C."/>
            <person name="Dowd S."/>
        </authorList>
    </citation>
    <scope>NUCLEOTIDE SEQUENCE [LARGE SCALE GENOMIC DNA]</scope>
    <source>
        <strain evidence="2 3">NCELM</strain>
    </source>
</reference>
<organism evidence="2 3">
    <name type="scientific">Nannocystis radixulma</name>
    <dbReference type="NCBI Taxonomy" id="2995305"/>
    <lineage>
        <taxon>Bacteria</taxon>
        <taxon>Pseudomonadati</taxon>
        <taxon>Myxococcota</taxon>
        <taxon>Polyangia</taxon>
        <taxon>Nannocystales</taxon>
        <taxon>Nannocystaceae</taxon>
        <taxon>Nannocystis</taxon>
    </lineage>
</organism>
<dbReference type="RefSeq" id="WP_272002004.1">
    <property type="nucleotide sequence ID" value="NZ_JAQNDN010000016.1"/>
</dbReference>
<dbReference type="PROSITE" id="PS51257">
    <property type="entry name" value="PROKAR_LIPOPROTEIN"/>
    <property type="match status" value="1"/>
</dbReference>
<accession>A0ABT5BBX6</accession>
<name>A0ABT5BBX6_9BACT</name>
<feature type="compositionally biased region" description="Low complexity" evidence="1">
    <location>
        <begin position="31"/>
        <end position="45"/>
    </location>
</feature>
<evidence type="ECO:0000256" key="1">
    <source>
        <dbReference type="SAM" id="MobiDB-lite"/>
    </source>
</evidence>
<keyword evidence="3" id="KW-1185">Reference proteome</keyword>
<gene>
    <name evidence="2" type="ORF">POL58_27770</name>
</gene>
<feature type="compositionally biased region" description="Low complexity" evidence="1">
    <location>
        <begin position="62"/>
        <end position="91"/>
    </location>
</feature>
<evidence type="ECO:0000313" key="2">
    <source>
        <dbReference type="EMBL" id="MDC0671577.1"/>
    </source>
</evidence>
<feature type="compositionally biased region" description="Polar residues" evidence="1">
    <location>
        <begin position="92"/>
        <end position="101"/>
    </location>
</feature>
<feature type="region of interest" description="Disordered" evidence="1">
    <location>
        <begin position="28"/>
        <end position="106"/>
    </location>
</feature>
<comment type="caution">
    <text evidence="2">The sequence shown here is derived from an EMBL/GenBank/DDBJ whole genome shotgun (WGS) entry which is preliminary data.</text>
</comment>
<dbReference type="NCBIfam" id="NF038133">
    <property type="entry name" value="choice_anch_L"/>
    <property type="match status" value="1"/>
</dbReference>
<proteinExistence type="predicted"/>
<dbReference type="EMBL" id="JAQNDN010000016">
    <property type="protein sequence ID" value="MDC0671577.1"/>
    <property type="molecule type" value="Genomic_DNA"/>
</dbReference>
<evidence type="ECO:0000313" key="3">
    <source>
        <dbReference type="Proteomes" id="UP001217838"/>
    </source>
</evidence>
<dbReference type="InterPro" id="IPR049804">
    <property type="entry name" value="Choice_anch_L"/>
</dbReference>
<protein>
    <submittedName>
        <fullName evidence="2">Choice-of-anchor L domain-containing protein</fullName>
    </submittedName>
</protein>
<sequence>MRGHGWRWTEIGIWALLGAGCNIGGDELTDGDSGASDTADTTGAAPIAPTSTQGGATEPDETATGSASESGDTSGTTTGTQTGDTEPATTGETTDGESATTDEPGEEGVECLLAQMHLPCDGASDSPLHAIGLDCVSFGGQWGPSSAVAVQNFDMQAAPGMFGKRSWQVAESYGSFIDPDTAKPFWGPREGYKVLLISSGLLPPPDPNGAVIIEDGDVYNDVAFGDPWDSNAMPPPMQPGKGSPHAQGHVDCDGENDCSNTIWAQWQSGNGDAEDKLWFSFQVTAPSLANGQIADAHGYSFEFAYFSAEFPEYVGTEYNDIFVVWQASEDYTGNVLFIDGRPLTVTALWPVDFVGECDDEPGCSGHDEHLEGTGHITDGGATGWYKATGGVHPGETFTLTFSVFDMGDSYFDSTAILDNWAWDCEGCVANEVDSCGIAPQPM</sequence>